<evidence type="ECO:0000256" key="4">
    <source>
        <dbReference type="SAM" id="Coils"/>
    </source>
</evidence>
<protein>
    <recommendedName>
        <fullName evidence="2">diguanylate cyclase</fullName>
        <ecNumber evidence="2">2.7.7.65</ecNumber>
    </recommendedName>
</protein>
<dbReference type="PANTHER" id="PTHR45138">
    <property type="entry name" value="REGULATORY COMPONENTS OF SENSORY TRANSDUCTION SYSTEM"/>
    <property type="match status" value="1"/>
</dbReference>
<dbReference type="InterPro" id="IPR029016">
    <property type="entry name" value="GAF-like_dom_sf"/>
</dbReference>
<dbReference type="GO" id="GO:0052621">
    <property type="term" value="F:diguanylate cyclase activity"/>
    <property type="evidence" value="ECO:0007669"/>
    <property type="project" value="UniProtKB-EC"/>
</dbReference>
<sequence>MKQIADILAAAQQPLMQTHSLAELLTGFKYWLLQAVQGQEMSWLPARYEDFIELPDNPIALNQVQHGQLMAQRQQYCHLVPVSDHPDWSLLLTPLDVSPFAGVLVKHAHVLPTMSNEQSRQFSDLIRLYSYRFDSLKAQQKLHLMRMSQEAQQLKLQQDVSEREQFIERMQLLQTISLELGSCQSLDQLYLSAVESLRDRLGFDRTALFLIDRVHLKLHPTYGTDVNGQTSQEQQQLYHVDNMQQHFIERTFHSQDTFAMIETTDLYSDGQKVGKGWNAVLILRDGTEPNAWVAIDNLITQQTLSTYDHELLNAFGSMLSQVLARKQEEHNLKTLRQSMLEMSPLDSVLAICKKAVQLAKQELVLDRVAIFLMNPESKALIGTYGTDIKGNIVDETWYHTPTEYKGLIKAAMERPDQLVVEEKIELFHNDKKVGYGWNVATQLRSNGRTIGIIFADNLINGHALNSHTQHLFSLFSANVAEIIAKKQAQMALHKLNVELEAAVTSRTLELEQANAELAASNLKLEQLTHTDSLTEVPNRRFLDLHLPHNIEQAFNRNISVAMVMIDIDDFKAYNDHYGHLQGDECLKQVAQQLAQHFRRRSDLLARFGGEEFALLLIGLDKQTAIETVTQIITDIGKQAIPHLGCHKGYLSISAGLSWHDGSVAKTSDELIDLADTALYEAKQKGKNQLSVFA</sequence>
<accession>A0A418YBP2</accession>
<organism evidence="6 7">
    <name type="scientific">Motilimonas pumila</name>
    <dbReference type="NCBI Taxonomy" id="2303987"/>
    <lineage>
        <taxon>Bacteria</taxon>
        <taxon>Pseudomonadati</taxon>
        <taxon>Pseudomonadota</taxon>
        <taxon>Gammaproteobacteria</taxon>
        <taxon>Alteromonadales</taxon>
        <taxon>Alteromonadales genera incertae sedis</taxon>
        <taxon>Motilimonas</taxon>
    </lineage>
</organism>
<dbReference type="SUPFAM" id="SSF55073">
    <property type="entry name" value="Nucleotide cyclase"/>
    <property type="match status" value="1"/>
</dbReference>
<evidence type="ECO:0000256" key="3">
    <source>
        <dbReference type="ARBA" id="ARBA00034247"/>
    </source>
</evidence>
<reference evidence="6 7" key="2">
    <citation type="submission" date="2019-01" db="EMBL/GenBank/DDBJ databases">
        <title>Motilimonas pumilus sp. nov., isolated from the gut of sea cucumber (Apostichopus japonicus).</title>
        <authorList>
            <person name="Wang F.-Q."/>
            <person name="Ren L.-H."/>
            <person name="Lin Y.-W."/>
            <person name="Sun G.-H."/>
            <person name="Du Z.-J."/>
            <person name="Zhao J.-X."/>
            <person name="Liu X.-J."/>
            <person name="Liu L.-J."/>
        </authorList>
    </citation>
    <scope>NUCLEOTIDE SEQUENCE [LARGE SCALE GENOMIC DNA]</scope>
    <source>
        <strain evidence="6 7">PLHSC7-2</strain>
    </source>
</reference>
<evidence type="ECO:0000256" key="2">
    <source>
        <dbReference type="ARBA" id="ARBA00012528"/>
    </source>
</evidence>
<dbReference type="RefSeq" id="WP_119911728.1">
    <property type="nucleotide sequence ID" value="NZ_QZCH01000023.1"/>
</dbReference>
<dbReference type="GO" id="GO:1902201">
    <property type="term" value="P:negative regulation of bacterial-type flagellum-dependent cell motility"/>
    <property type="evidence" value="ECO:0007669"/>
    <property type="project" value="TreeGrafter"/>
</dbReference>
<dbReference type="Gene3D" id="3.30.450.40">
    <property type="match status" value="2"/>
</dbReference>
<evidence type="ECO:0000313" key="7">
    <source>
        <dbReference type="Proteomes" id="UP000283255"/>
    </source>
</evidence>
<dbReference type="Gene3D" id="3.30.70.270">
    <property type="match status" value="1"/>
</dbReference>
<dbReference type="OrthoDB" id="8572793at2"/>
<feature type="coiled-coil region" evidence="4">
    <location>
        <begin position="137"/>
        <end position="164"/>
    </location>
</feature>
<dbReference type="Proteomes" id="UP000283255">
    <property type="component" value="Unassembled WGS sequence"/>
</dbReference>
<comment type="catalytic activity">
    <reaction evidence="3">
        <text>2 GTP = 3',3'-c-di-GMP + 2 diphosphate</text>
        <dbReference type="Rhea" id="RHEA:24898"/>
        <dbReference type="ChEBI" id="CHEBI:33019"/>
        <dbReference type="ChEBI" id="CHEBI:37565"/>
        <dbReference type="ChEBI" id="CHEBI:58805"/>
        <dbReference type="EC" id="2.7.7.65"/>
    </reaction>
</comment>
<keyword evidence="7" id="KW-1185">Reference proteome</keyword>
<dbReference type="NCBIfam" id="TIGR00254">
    <property type="entry name" value="GGDEF"/>
    <property type="match status" value="1"/>
</dbReference>
<comment type="cofactor">
    <cofactor evidence="1">
        <name>Mg(2+)</name>
        <dbReference type="ChEBI" id="CHEBI:18420"/>
    </cofactor>
</comment>
<proteinExistence type="predicted"/>
<dbReference type="FunFam" id="3.30.70.270:FF:000001">
    <property type="entry name" value="Diguanylate cyclase domain protein"/>
    <property type="match status" value="1"/>
</dbReference>
<dbReference type="PANTHER" id="PTHR45138:SF9">
    <property type="entry name" value="DIGUANYLATE CYCLASE DGCM-RELATED"/>
    <property type="match status" value="1"/>
</dbReference>
<evidence type="ECO:0000259" key="5">
    <source>
        <dbReference type="PROSITE" id="PS50887"/>
    </source>
</evidence>
<name>A0A418YBP2_9GAMM</name>
<keyword evidence="4" id="KW-0175">Coiled coil</keyword>
<dbReference type="SUPFAM" id="SSF55781">
    <property type="entry name" value="GAF domain-like"/>
    <property type="match status" value="2"/>
</dbReference>
<dbReference type="Pfam" id="PF00990">
    <property type="entry name" value="GGDEF"/>
    <property type="match status" value="1"/>
</dbReference>
<dbReference type="SMART" id="SM00267">
    <property type="entry name" value="GGDEF"/>
    <property type="match status" value="1"/>
</dbReference>
<dbReference type="AlphaFoldDB" id="A0A418YBP2"/>
<reference evidence="6 7" key="1">
    <citation type="submission" date="2018-09" db="EMBL/GenBank/DDBJ databases">
        <authorList>
            <person name="Wang F."/>
        </authorList>
    </citation>
    <scope>NUCLEOTIDE SEQUENCE [LARGE SCALE GENOMIC DNA]</scope>
    <source>
        <strain evidence="6 7">PLHSC7-2</strain>
    </source>
</reference>
<evidence type="ECO:0000256" key="1">
    <source>
        <dbReference type="ARBA" id="ARBA00001946"/>
    </source>
</evidence>
<dbReference type="EMBL" id="QZCH01000023">
    <property type="protein sequence ID" value="RJG41923.1"/>
    <property type="molecule type" value="Genomic_DNA"/>
</dbReference>
<dbReference type="GO" id="GO:0005886">
    <property type="term" value="C:plasma membrane"/>
    <property type="evidence" value="ECO:0007669"/>
    <property type="project" value="TreeGrafter"/>
</dbReference>
<gene>
    <name evidence="6" type="ORF">D1Z90_15635</name>
</gene>
<dbReference type="InterPro" id="IPR043128">
    <property type="entry name" value="Rev_trsase/Diguanyl_cyclase"/>
</dbReference>
<dbReference type="CDD" id="cd01949">
    <property type="entry name" value="GGDEF"/>
    <property type="match status" value="1"/>
</dbReference>
<dbReference type="InterPro" id="IPR029787">
    <property type="entry name" value="Nucleotide_cyclase"/>
</dbReference>
<dbReference type="InterPro" id="IPR050469">
    <property type="entry name" value="Diguanylate_Cyclase"/>
</dbReference>
<feature type="domain" description="GGDEF" evidence="5">
    <location>
        <begin position="558"/>
        <end position="693"/>
    </location>
</feature>
<dbReference type="PROSITE" id="PS50887">
    <property type="entry name" value="GGDEF"/>
    <property type="match status" value="1"/>
</dbReference>
<comment type="caution">
    <text evidence="6">The sequence shown here is derived from an EMBL/GenBank/DDBJ whole genome shotgun (WGS) entry which is preliminary data.</text>
</comment>
<dbReference type="InterPro" id="IPR000160">
    <property type="entry name" value="GGDEF_dom"/>
</dbReference>
<dbReference type="EC" id="2.7.7.65" evidence="2"/>
<evidence type="ECO:0000313" key="6">
    <source>
        <dbReference type="EMBL" id="RJG41923.1"/>
    </source>
</evidence>
<dbReference type="GO" id="GO:0043709">
    <property type="term" value="P:cell adhesion involved in single-species biofilm formation"/>
    <property type="evidence" value="ECO:0007669"/>
    <property type="project" value="TreeGrafter"/>
</dbReference>